<dbReference type="Proteomes" id="UP000321456">
    <property type="component" value="Unassembled WGS sequence"/>
</dbReference>
<dbReference type="Gene3D" id="3.40.140.10">
    <property type="entry name" value="Cytidine Deaminase, domain 2"/>
    <property type="match status" value="1"/>
</dbReference>
<proteinExistence type="predicted"/>
<keyword evidence="5" id="KW-1185">Reference proteome</keyword>
<dbReference type="EMBL" id="VRUR01000001">
    <property type="protein sequence ID" value="TXN38277.1"/>
    <property type="molecule type" value="Genomic_DNA"/>
</dbReference>
<evidence type="ECO:0000259" key="3">
    <source>
        <dbReference type="PROSITE" id="PS51747"/>
    </source>
</evidence>
<evidence type="ECO:0000313" key="5">
    <source>
        <dbReference type="Proteomes" id="UP000321456"/>
    </source>
</evidence>
<evidence type="ECO:0000256" key="1">
    <source>
        <dbReference type="ARBA" id="ARBA00022723"/>
    </source>
</evidence>
<dbReference type="GO" id="GO:0008270">
    <property type="term" value="F:zinc ion binding"/>
    <property type="evidence" value="ECO:0007669"/>
    <property type="project" value="InterPro"/>
</dbReference>
<protein>
    <submittedName>
        <fullName evidence="4">Nucleoside deaminase</fullName>
    </submittedName>
</protein>
<dbReference type="InterPro" id="IPR016193">
    <property type="entry name" value="Cytidine_deaminase-like"/>
</dbReference>
<comment type="caution">
    <text evidence="4">The sequence shown here is derived from an EMBL/GenBank/DDBJ whole genome shotgun (WGS) entry which is preliminary data.</text>
</comment>
<sequence>MIHQTINELPMQDFNKYMEICETLARSAASKGNSAVGSLIILKNEIVAKAEEAVSTKQDVSCHAEMEVIRKAGKIIGKDMSQAILISTKEPCVMCSYAIRYHKIGYVVYKERTEKLGGSNGYFNLLTSDMVPQEWGSPTICFQLKP</sequence>
<dbReference type="AlphaFoldDB" id="A0A5C8V9D4"/>
<keyword evidence="1" id="KW-0479">Metal-binding</keyword>
<keyword evidence="2" id="KW-0862">Zinc</keyword>
<dbReference type="CDD" id="cd01285">
    <property type="entry name" value="nucleoside_deaminase"/>
    <property type="match status" value="1"/>
</dbReference>
<dbReference type="Pfam" id="PF00383">
    <property type="entry name" value="dCMP_cyt_deam_1"/>
    <property type="match status" value="1"/>
</dbReference>
<evidence type="ECO:0000313" key="4">
    <source>
        <dbReference type="EMBL" id="TXN38277.1"/>
    </source>
</evidence>
<dbReference type="InterPro" id="IPR016192">
    <property type="entry name" value="APOBEC/CMP_deaminase_Zn-bd"/>
</dbReference>
<dbReference type="PROSITE" id="PS00903">
    <property type="entry name" value="CYT_DCMP_DEAMINASES_1"/>
    <property type="match status" value="1"/>
</dbReference>
<dbReference type="InterPro" id="IPR002125">
    <property type="entry name" value="CMP_dCMP_dom"/>
</dbReference>
<dbReference type="PANTHER" id="PTHR11079:SF162">
    <property type="entry name" value="RIBOFLAVIN BIOSYNTHESIS PROTEIN PYRD, CHLOROPLASTIC"/>
    <property type="match status" value="1"/>
</dbReference>
<gene>
    <name evidence="4" type="ORF">FVB32_08270</name>
</gene>
<evidence type="ECO:0000256" key="2">
    <source>
        <dbReference type="ARBA" id="ARBA00022833"/>
    </source>
</evidence>
<feature type="domain" description="CMP/dCMP-type deaminase" evidence="3">
    <location>
        <begin position="12"/>
        <end position="120"/>
    </location>
</feature>
<dbReference type="SUPFAM" id="SSF53927">
    <property type="entry name" value="Cytidine deaminase-like"/>
    <property type="match status" value="1"/>
</dbReference>
<dbReference type="PROSITE" id="PS51747">
    <property type="entry name" value="CYT_DCMP_DEAMINASES_2"/>
    <property type="match status" value="1"/>
</dbReference>
<reference evidence="4 5" key="1">
    <citation type="submission" date="2019-08" db="EMBL/GenBank/DDBJ databases">
        <title>Professor.</title>
        <authorList>
            <person name="Park J.S."/>
        </authorList>
    </citation>
    <scope>NUCLEOTIDE SEQUENCE [LARGE SCALE GENOMIC DNA]</scope>
    <source>
        <strain evidence="4 5">176CP5-101</strain>
    </source>
</reference>
<dbReference type="RefSeq" id="WP_147743094.1">
    <property type="nucleotide sequence ID" value="NZ_VRUR01000001.1"/>
</dbReference>
<dbReference type="GO" id="GO:0016787">
    <property type="term" value="F:hydrolase activity"/>
    <property type="evidence" value="ECO:0007669"/>
    <property type="project" value="InterPro"/>
</dbReference>
<organism evidence="4 5">
    <name type="scientific">Flagellimonas hymeniacidonis</name>
    <dbReference type="NCBI Taxonomy" id="2603628"/>
    <lineage>
        <taxon>Bacteria</taxon>
        <taxon>Pseudomonadati</taxon>
        <taxon>Bacteroidota</taxon>
        <taxon>Flavobacteriia</taxon>
        <taxon>Flavobacteriales</taxon>
        <taxon>Flavobacteriaceae</taxon>
        <taxon>Flagellimonas</taxon>
    </lineage>
</organism>
<name>A0A5C8V9D4_9FLAO</name>
<accession>A0A5C8V9D4</accession>
<dbReference type="PANTHER" id="PTHR11079">
    <property type="entry name" value="CYTOSINE DEAMINASE FAMILY MEMBER"/>
    <property type="match status" value="1"/>
</dbReference>